<dbReference type="Proteomes" id="UP000325440">
    <property type="component" value="Unassembled WGS sequence"/>
</dbReference>
<dbReference type="OrthoDB" id="10641076at2759"/>
<reference evidence="1 2" key="1">
    <citation type="submission" date="2019-08" db="EMBL/GenBank/DDBJ databases">
        <authorList>
            <person name="Alioto T."/>
            <person name="Alioto T."/>
            <person name="Gomez Garrido J."/>
        </authorList>
    </citation>
    <scope>NUCLEOTIDE SEQUENCE [LARGE SCALE GENOMIC DNA]</scope>
</reference>
<evidence type="ECO:0000313" key="2">
    <source>
        <dbReference type="Proteomes" id="UP000325440"/>
    </source>
</evidence>
<keyword evidence="2" id="KW-1185">Reference proteome</keyword>
<dbReference type="AlphaFoldDB" id="A0A5E4MSZ8"/>
<accession>A0A5E4MSZ8</accession>
<evidence type="ECO:0000313" key="1">
    <source>
        <dbReference type="EMBL" id="VVC34024.1"/>
    </source>
</evidence>
<gene>
    <name evidence="1" type="ORF">CINCED_3A007563</name>
</gene>
<sequence length="198" mass="22945">MTFISRPLVYGDEVRGQIKKLTAKSHDKYEKNNTELQMLSNTTLDDQASGDYIVESNEKCVKTDTDLPTSSYTVLEDQTENHNIPYFLKPKPTSLKYFFNQSVGRKRNEAEYFLRDPVLDYGTFLEMIILLRSKGRDNFVTFHSHYSIDYSTSTISLIIKQIISEKTSTAVEKLNFDEDNENEIKYKLSEEILSFSKS</sequence>
<dbReference type="EMBL" id="CABPRJ010000981">
    <property type="protein sequence ID" value="VVC34024.1"/>
    <property type="molecule type" value="Genomic_DNA"/>
</dbReference>
<protein>
    <submittedName>
        <fullName evidence="1">Uncharacterized protein</fullName>
    </submittedName>
</protein>
<organism evidence="1 2">
    <name type="scientific">Cinara cedri</name>
    <dbReference type="NCBI Taxonomy" id="506608"/>
    <lineage>
        <taxon>Eukaryota</taxon>
        <taxon>Metazoa</taxon>
        <taxon>Ecdysozoa</taxon>
        <taxon>Arthropoda</taxon>
        <taxon>Hexapoda</taxon>
        <taxon>Insecta</taxon>
        <taxon>Pterygota</taxon>
        <taxon>Neoptera</taxon>
        <taxon>Paraneoptera</taxon>
        <taxon>Hemiptera</taxon>
        <taxon>Sternorrhyncha</taxon>
        <taxon>Aphidomorpha</taxon>
        <taxon>Aphidoidea</taxon>
        <taxon>Aphididae</taxon>
        <taxon>Lachninae</taxon>
        <taxon>Cinara</taxon>
    </lineage>
</organism>
<name>A0A5E4MSZ8_9HEMI</name>
<proteinExistence type="predicted"/>